<name>A0A7C1GZ50_9BACT</name>
<protein>
    <submittedName>
        <fullName evidence="2">Transaldolase</fullName>
    </submittedName>
</protein>
<dbReference type="Gene3D" id="3.20.20.70">
    <property type="entry name" value="Aldolase class I"/>
    <property type="match status" value="1"/>
</dbReference>
<keyword evidence="1" id="KW-0704">Schiff base</keyword>
<proteinExistence type="predicted"/>
<dbReference type="PANTHER" id="PTHR10683">
    <property type="entry name" value="TRANSALDOLASE"/>
    <property type="match status" value="1"/>
</dbReference>
<gene>
    <name evidence="2" type="ORF">ENN47_03175</name>
</gene>
<comment type="caution">
    <text evidence="2">The sequence shown here is derived from an EMBL/GenBank/DDBJ whole genome shotgun (WGS) entry which is preliminary data.</text>
</comment>
<dbReference type="GO" id="GO:0005975">
    <property type="term" value="P:carbohydrate metabolic process"/>
    <property type="evidence" value="ECO:0007669"/>
    <property type="project" value="InterPro"/>
</dbReference>
<dbReference type="AlphaFoldDB" id="A0A7C1GZ50"/>
<dbReference type="Pfam" id="PF00923">
    <property type="entry name" value="TAL_FSA"/>
    <property type="match status" value="1"/>
</dbReference>
<evidence type="ECO:0000256" key="1">
    <source>
        <dbReference type="ARBA" id="ARBA00023270"/>
    </source>
</evidence>
<dbReference type="EMBL" id="DSBT01000095">
    <property type="protein sequence ID" value="HDP77184.1"/>
    <property type="molecule type" value="Genomic_DNA"/>
</dbReference>
<dbReference type="SUPFAM" id="SSF51569">
    <property type="entry name" value="Aldolase"/>
    <property type="match status" value="1"/>
</dbReference>
<reference evidence="2" key="1">
    <citation type="journal article" date="2020" name="mSystems">
        <title>Genome- and Community-Level Interaction Insights into Carbon Utilization and Element Cycling Functions of Hydrothermarchaeota in Hydrothermal Sediment.</title>
        <authorList>
            <person name="Zhou Z."/>
            <person name="Liu Y."/>
            <person name="Xu W."/>
            <person name="Pan J."/>
            <person name="Luo Z.H."/>
            <person name="Li M."/>
        </authorList>
    </citation>
    <scope>NUCLEOTIDE SEQUENCE [LARGE SCALE GENOMIC DNA]</scope>
    <source>
        <strain evidence="2">SpSt-1179</strain>
    </source>
</reference>
<sequence length="226" mass="25412">MEANMKLFIDDGNVQAISELFDLGFFSGISTNPSILKRTGRKPLEVIKDILNRFTGSLFVQCASRGHDEVLREGKELFRLDPERIILKIPFSRTGIRVLREFKKMNINTLITGVFSVPQVLMSAEAGSDYVAPYANRIENLGIDLSVVGSMQKVLSNGNYETKLIAASFKTLTQISKMAELPIYGMSLPVVMYNEFFSHSGTLKAIDNFEADWDSIEDREWVPMKS</sequence>
<dbReference type="InterPro" id="IPR013785">
    <property type="entry name" value="Aldolase_TIM"/>
</dbReference>
<organism evidence="2">
    <name type="scientific">Mesotoga infera</name>
    <dbReference type="NCBI Taxonomy" id="1236046"/>
    <lineage>
        <taxon>Bacteria</taxon>
        <taxon>Thermotogati</taxon>
        <taxon>Thermotogota</taxon>
        <taxon>Thermotogae</taxon>
        <taxon>Kosmotogales</taxon>
        <taxon>Kosmotogaceae</taxon>
        <taxon>Mesotoga</taxon>
    </lineage>
</organism>
<dbReference type="InterPro" id="IPR001585">
    <property type="entry name" value="TAL/FSA"/>
</dbReference>
<dbReference type="Proteomes" id="UP000886198">
    <property type="component" value="Unassembled WGS sequence"/>
</dbReference>
<accession>A0A7C1GZ50</accession>
<evidence type="ECO:0000313" key="2">
    <source>
        <dbReference type="EMBL" id="HDP77184.1"/>
    </source>
</evidence>
<dbReference type="PANTHER" id="PTHR10683:SF40">
    <property type="entry name" value="FRUCTOSE-6-PHOSPHATE ALDOLASE 1-RELATED"/>
    <property type="match status" value="1"/>
</dbReference>